<feature type="domain" description="ABC transporter" evidence="6">
    <location>
        <begin position="308"/>
        <end position="554"/>
    </location>
</feature>
<accession>X5ED94</accession>
<evidence type="ECO:0000259" key="6">
    <source>
        <dbReference type="PROSITE" id="PS50893"/>
    </source>
</evidence>
<dbReference type="Pfam" id="PF00005">
    <property type="entry name" value="ABC_tran"/>
    <property type="match status" value="2"/>
</dbReference>
<proteinExistence type="inferred from homology"/>
<dbReference type="InterPro" id="IPR027417">
    <property type="entry name" value="P-loop_NTPase"/>
</dbReference>
<evidence type="ECO:0000256" key="2">
    <source>
        <dbReference type="ARBA" id="ARBA00022448"/>
    </source>
</evidence>
<dbReference type="PROSITE" id="PS50893">
    <property type="entry name" value="ABC_TRANSPORTER_2"/>
    <property type="match status" value="2"/>
</dbReference>
<evidence type="ECO:0000313" key="8">
    <source>
        <dbReference type="Proteomes" id="UP000023703"/>
    </source>
</evidence>
<dbReference type="Gene3D" id="3.40.50.300">
    <property type="entry name" value="P-loop containing nucleotide triphosphate hydrolases"/>
    <property type="match status" value="2"/>
</dbReference>
<dbReference type="InterPro" id="IPR050319">
    <property type="entry name" value="ABC_transp_ATP-bind"/>
</dbReference>
<dbReference type="SMART" id="SM00382">
    <property type="entry name" value="AAA"/>
    <property type="match status" value="2"/>
</dbReference>
<feature type="compositionally biased region" description="Basic and acidic residues" evidence="5">
    <location>
        <begin position="289"/>
        <end position="301"/>
    </location>
</feature>
<comment type="similarity">
    <text evidence="1">Belongs to the ABC transporter superfamily.</text>
</comment>
<evidence type="ECO:0000313" key="7">
    <source>
        <dbReference type="EMBL" id="AHW65345.1"/>
    </source>
</evidence>
<dbReference type="InterPro" id="IPR017871">
    <property type="entry name" value="ABC_transporter-like_CS"/>
</dbReference>
<keyword evidence="8" id="KW-1185">Reference proteome</keyword>
<protein>
    <submittedName>
        <fullName evidence="7">ABC-type transporter, ATPase subunit</fullName>
    </submittedName>
</protein>
<keyword evidence="3" id="KW-0547">Nucleotide-binding</keyword>
<feature type="domain" description="ABC transporter" evidence="6">
    <location>
        <begin position="28"/>
        <end position="282"/>
    </location>
</feature>
<evidence type="ECO:0000256" key="1">
    <source>
        <dbReference type="ARBA" id="ARBA00005417"/>
    </source>
</evidence>
<name>X5ED94_9CORY</name>
<dbReference type="GO" id="GO:0016887">
    <property type="term" value="F:ATP hydrolysis activity"/>
    <property type="evidence" value="ECO:0007669"/>
    <property type="project" value="InterPro"/>
</dbReference>
<dbReference type="PROSITE" id="PS00211">
    <property type="entry name" value="ABC_TRANSPORTER_1"/>
    <property type="match status" value="2"/>
</dbReference>
<keyword evidence="4" id="KW-0067">ATP-binding</keyword>
<gene>
    <name evidence="7" type="ORF">CGLY_14545</name>
</gene>
<dbReference type="PANTHER" id="PTHR43776">
    <property type="entry name" value="TRANSPORT ATP-BINDING PROTEIN"/>
    <property type="match status" value="1"/>
</dbReference>
<dbReference type="KEGG" id="cgy:CGLY_14545"/>
<dbReference type="GO" id="GO:0055085">
    <property type="term" value="P:transmembrane transport"/>
    <property type="evidence" value="ECO:0007669"/>
    <property type="project" value="UniProtKB-ARBA"/>
</dbReference>
<sequence length="580" mass="60909">MTSTAFAPTTNNTEDSRDDTQSPQDAALELNGLTASYGAAPAVQDVDLSLTVGETVALVGESGSGKSTTARAAIGLGGESLTVSADGHRILGSEVTGASPATWQRLYRGGIGYVPQDTGEGLNPVRTIGSQLAEAFRQSSGRPGTRGAGRLSRSESRAAVRTALADVGLDADVHGNRHPHELSGGQRQRVLIALALIGHPAVVVADEPTSSLDVTVQKQVLDLLERRVRESGAALLLITHDLGIAYDRADRIIVLKDGRVVEQGTARHLLTNPTEEYTRSLLAAVPGRNPRDTARSRRQDGSDTTPVITATGLTRVFRRGESPAVDYVDLTVHRGNTLGIVGPSGSGKSTTARILLGIEPFDAGDATVLGRTLDGRGIRARRGGDAVALSRQARVIHQDPGGSLDPRFSIADTIAEPLVGFGIGDKASRRDRVAELLDLVALPSDAADRRPAELSGGQRQRVAIARALAVEPDLLVLDEPVSALDVSVQARILDLLTELQDELGLTYLFISHDLAVVRDIADEVIVMDSGQVVDHGPTGELFADPSSEVTARLLAAVPELPELPATAVTASTAQNGAHHD</sequence>
<dbReference type="InterPro" id="IPR003439">
    <property type="entry name" value="ABC_transporter-like_ATP-bd"/>
</dbReference>
<feature type="region of interest" description="Disordered" evidence="5">
    <location>
        <begin position="136"/>
        <end position="156"/>
    </location>
</feature>
<dbReference type="Proteomes" id="UP000023703">
    <property type="component" value="Chromosome"/>
</dbReference>
<dbReference type="PANTHER" id="PTHR43776:SF7">
    <property type="entry name" value="D,D-DIPEPTIDE TRANSPORT ATP-BINDING PROTEIN DDPF-RELATED"/>
    <property type="match status" value="1"/>
</dbReference>
<evidence type="ECO:0000256" key="3">
    <source>
        <dbReference type="ARBA" id="ARBA00022741"/>
    </source>
</evidence>
<dbReference type="AlphaFoldDB" id="X5ED94"/>
<dbReference type="EMBL" id="CP006842">
    <property type="protein sequence ID" value="AHW65345.1"/>
    <property type="molecule type" value="Genomic_DNA"/>
</dbReference>
<dbReference type="GO" id="GO:0005524">
    <property type="term" value="F:ATP binding"/>
    <property type="evidence" value="ECO:0007669"/>
    <property type="project" value="UniProtKB-KW"/>
</dbReference>
<dbReference type="STRING" id="1404245.CGLY_14545"/>
<dbReference type="OrthoDB" id="8036461at2"/>
<evidence type="ECO:0000256" key="5">
    <source>
        <dbReference type="SAM" id="MobiDB-lite"/>
    </source>
</evidence>
<dbReference type="CDD" id="cd03257">
    <property type="entry name" value="ABC_NikE_OppD_transporters"/>
    <property type="match status" value="2"/>
</dbReference>
<dbReference type="RefSeq" id="WP_038550353.1">
    <property type="nucleotide sequence ID" value="NZ_CP006842.1"/>
</dbReference>
<reference evidence="7 8" key="1">
    <citation type="journal article" date="2015" name="Int. J. Syst. Evol. Microbiol.">
        <title>Revisiting Corynebacterium glyciniphilum (ex Kubota et al., 1972) sp. nov., nom. rev., isolated from putrefied banana.</title>
        <authorList>
            <person name="Al-Dilaimi A."/>
            <person name="Bednarz H."/>
            <person name="Lomker A."/>
            <person name="Niehaus K."/>
            <person name="Kalinowski J."/>
            <person name="Ruckert C."/>
        </authorList>
    </citation>
    <scope>NUCLEOTIDE SEQUENCE [LARGE SCALE GENOMIC DNA]</scope>
    <source>
        <strain evidence="7">AJ 3170</strain>
    </source>
</reference>
<feature type="region of interest" description="Disordered" evidence="5">
    <location>
        <begin position="1"/>
        <end position="23"/>
    </location>
</feature>
<dbReference type="SUPFAM" id="SSF52540">
    <property type="entry name" value="P-loop containing nucleoside triphosphate hydrolases"/>
    <property type="match status" value="2"/>
</dbReference>
<dbReference type="HOGENOM" id="CLU_000604_86_2_11"/>
<feature type="region of interest" description="Disordered" evidence="5">
    <location>
        <begin position="287"/>
        <end position="306"/>
    </location>
</feature>
<feature type="compositionally biased region" description="Polar residues" evidence="5">
    <location>
        <begin position="1"/>
        <end position="13"/>
    </location>
</feature>
<evidence type="ECO:0000256" key="4">
    <source>
        <dbReference type="ARBA" id="ARBA00022840"/>
    </source>
</evidence>
<dbReference type="eggNOG" id="COG4172">
    <property type="taxonomic scope" value="Bacteria"/>
</dbReference>
<dbReference type="InterPro" id="IPR003593">
    <property type="entry name" value="AAA+_ATPase"/>
</dbReference>
<keyword evidence="2" id="KW-0813">Transport</keyword>
<organism evidence="7 8">
    <name type="scientific">Corynebacterium glyciniphilum AJ 3170</name>
    <dbReference type="NCBI Taxonomy" id="1404245"/>
    <lineage>
        <taxon>Bacteria</taxon>
        <taxon>Bacillati</taxon>
        <taxon>Actinomycetota</taxon>
        <taxon>Actinomycetes</taxon>
        <taxon>Mycobacteriales</taxon>
        <taxon>Corynebacteriaceae</taxon>
        <taxon>Corynebacterium</taxon>
    </lineage>
</organism>